<dbReference type="RefSeq" id="WP_097573616.1">
    <property type="nucleotide sequence ID" value="NZ_CAWNSY010000076.1"/>
</dbReference>
<dbReference type="Proteomes" id="UP000244856">
    <property type="component" value="Unassembled WGS sequence"/>
</dbReference>
<dbReference type="Proteomes" id="UP000439917">
    <property type="component" value="Unassembled WGS sequence"/>
</dbReference>
<evidence type="ECO:0000313" key="1">
    <source>
        <dbReference type="EMBL" id="KAB0878675.1"/>
    </source>
</evidence>
<dbReference type="EMBL" id="NCTU01000002">
    <property type="protein sequence ID" value="PUW07533.1"/>
    <property type="molecule type" value="Genomic_DNA"/>
</dbReference>
<reference evidence="2 3" key="1">
    <citation type="submission" date="2017-04" db="EMBL/GenBank/DDBJ databases">
        <title>Cronobacter sakazakii, ST83 Lineage Isolates.</title>
        <authorList>
            <person name="Chase H."/>
            <person name="Tall B."/>
            <person name="Gopinath G."/>
            <person name="Lehner A."/>
        </authorList>
    </citation>
    <scope>NUCLEOTIDE SEQUENCE [LARGE SCALE GENOMIC DNA]</scope>
    <source>
        <strain evidence="2 3">MOD1_Comp15</strain>
    </source>
</reference>
<evidence type="ECO:0000313" key="3">
    <source>
        <dbReference type="Proteomes" id="UP000244856"/>
    </source>
</evidence>
<dbReference type="EMBL" id="WAGF01000010">
    <property type="protein sequence ID" value="KAB0878675.1"/>
    <property type="molecule type" value="Genomic_DNA"/>
</dbReference>
<protein>
    <submittedName>
        <fullName evidence="2">Membrane protein YoeI</fullName>
    </submittedName>
</protein>
<reference evidence="1 4" key="2">
    <citation type="submission" date="2019-09" db="EMBL/GenBank/DDBJ databases">
        <title>Prevalence, distribution, and phylogeny of type two toxin-antitoxin genes possessed by Cronobacter species where C. sakazakii homologs follow sequence type lineages.</title>
        <authorList>
            <person name="Finkelstein S."/>
            <person name="Negrete F."/>
            <person name="Jang H."/>
            <person name="Gopinath G.R."/>
            <person name="Tall B.D."/>
        </authorList>
    </citation>
    <scope>NUCLEOTIDE SEQUENCE [LARGE SCALE GENOMIC DNA]</scope>
    <source>
        <strain evidence="1 4">MOD1_Comp4</strain>
    </source>
</reference>
<proteinExistence type="predicted"/>
<dbReference type="NCBIfam" id="NF033439">
    <property type="entry name" value="small_mem_YoeI"/>
    <property type="match status" value="1"/>
</dbReference>
<gene>
    <name evidence="2" type="primary">yoeI</name>
    <name evidence="2" type="ORF">B7T07_02070</name>
    <name evidence="1" type="ORF">FZI38_09885</name>
</gene>
<evidence type="ECO:0000313" key="2">
    <source>
        <dbReference type="EMBL" id="PUW07533.1"/>
    </source>
</evidence>
<dbReference type="GeneID" id="99805110"/>
<accession>A0A2S9UAV6</accession>
<name>A0A2S9UAV6_CROSK</name>
<evidence type="ECO:0000313" key="4">
    <source>
        <dbReference type="Proteomes" id="UP000439917"/>
    </source>
</evidence>
<comment type="caution">
    <text evidence="2">The sequence shown here is derived from an EMBL/GenBank/DDBJ whole genome shotgun (WGS) entry which is preliminary data.</text>
</comment>
<organism evidence="2 3">
    <name type="scientific">Cronobacter sakazakii</name>
    <name type="common">Enterobacter sakazakii</name>
    <dbReference type="NCBI Taxonomy" id="28141"/>
    <lineage>
        <taxon>Bacteria</taxon>
        <taxon>Pseudomonadati</taxon>
        <taxon>Pseudomonadota</taxon>
        <taxon>Gammaproteobacteria</taxon>
        <taxon>Enterobacterales</taxon>
        <taxon>Enterobacteriaceae</taxon>
        <taxon>Cronobacter</taxon>
    </lineage>
</organism>
<dbReference type="AlphaFoldDB" id="A0A2S9UAV6"/>
<dbReference type="InterPro" id="IPR049776">
    <property type="entry name" value="YoeI-like"/>
</dbReference>
<sequence length="20" mass="2057">MGQFFAFATAFAVGGNNHVA</sequence>